<evidence type="ECO:0000256" key="2">
    <source>
        <dbReference type="ARBA" id="ARBA00012438"/>
    </source>
</evidence>
<dbReference type="SUPFAM" id="SSF55785">
    <property type="entry name" value="PYP-like sensor domain (PAS domain)"/>
    <property type="match status" value="3"/>
</dbReference>
<organism evidence="9 10">
    <name type="scientific">Syntrophus aciditrophicus (strain SB)</name>
    <dbReference type="NCBI Taxonomy" id="56780"/>
    <lineage>
        <taxon>Bacteria</taxon>
        <taxon>Pseudomonadati</taxon>
        <taxon>Thermodesulfobacteriota</taxon>
        <taxon>Syntrophia</taxon>
        <taxon>Syntrophales</taxon>
        <taxon>Syntrophaceae</taxon>
        <taxon>Syntrophus</taxon>
    </lineage>
</organism>
<dbReference type="Pfam" id="PF02518">
    <property type="entry name" value="HATPase_c"/>
    <property type="match status" value="1"/>
</dbReference>
<dbReference type="NCBIfam" id="TIGR00229">
    <property type="entry name" value="sensory_box"/>
    <property type="match status" value="3"/>
</dbReference>
<dbReference type="CDD" id="cd00130">
    <property type="entry name" value="PAS"/>
    <property type="match status" value="3"/>
</dbReference>
<dbReference type="Pfam" id="PF13426">
    <property type="entry name" value="PAS_9"/>
    <property type="match status" value="1"/>
</dbReference>
<dbReference type="SMART" id="SM00091">
    <property type="entry name" value="PAS"/>
    <property type="match status" value="3"/>
</dbReference>
<dbReference type="InParanoid" id="Q2LRL0"/>
<keyword evidence="4" id="KW-0808">Transferase</keyword>
<evidence type="ECO:0000256" key="3">
    <source>
        <dbReference type="ARBA" id="ARBA00022553"/>
    </source>
</evidence>
<dbReference type="eggNOG" id="COG4191">
    <property type="taxonomic scope" value="Bacteria"/>
</dbReference>
<evidence type="ECO:0000259" key="7">
    <source>
        <dbReference type="PROSITE" id="PS50112"/>
    </source>
</evidence>
<dbReference type="Pfam" id="PF08447">
    <property type="entry name" value="PAS_3"/>
    <property type="match status" value="1"/>
</dbReference>
<proteinExistence type="predicted"/>
<dbReference type="InterPro" id="IPR000014">
    <property type="entry name" value="PAS"/>
</dbReference>
<dbReference type="PROSITE" id="PS50113">
    <property type="entry name" value="PAC"/>
    <property type="match status" value="2"/>
</dbReference>
<dbReference type="PROSITE" id="PS50109">
    <property type="entry name" value="HIS_KIN"/>
    <property type="match status" value="1"/>
</dbReference>
<dbReference type="SMART" id="SM00387">
    <property type="entry name" value="HATPase_c"/>
    <property type="match status" value="1"/>
</dbReference>
<reference evidence="9 10" key="1">
    <citation type="journal article" date="2007" name="Proc. Natl. Acad. Sci. U.S.A.">
        <title>The genome of Syntrophus aciditrophicus: life at the thermodynamic limit of microbial growth.</title>
        <authorList>
            <person name="McInerney M.J."/>
            <person name="Rohlin L."/>
            <person name="Mouttaki H."/>
            <person name="Kim U."/>
            <person name="Krupp R.S."/>
            <person name="Rios-Hernandez L."/>
            <person name="Sieber J."/>
            <person name="Struchtemeyer C.G."/>
            <person name="Bhattacharyya A."/>
            <person name="Campbell J.W."/>
            <person name="Gunsalus R.P."/>
        </authorList>
    </citation>
    <scope>NUCLEOTIDE SEQUENCE [LARGE SCALE GENOMIC DNA]</scope>
    <source>
        <strain evidence="9 10">SB</strain>
    </source>
</reference>
<dbReference type="eggNOG" id="COG2202">
    <property type="taxonomic scope" value="Bacteria"/>
</dbReference>
<feature type="domain" description="Histidine kinase" evidence="6">
    <location>
        <begin position="424"/>
        <end position="644"/>
    </location>
</feature>
<dbReference type="InterPro" id="IPR003661">
    <property type="entry name" value="HisK_dim/P_dom"/>
</dbReference>
<dbReference type="InterPro" id="IPR013767">
    <property type="entry name" value="PAS_fold"/>
</dbReference>
<dbReference type="OrthoDB" id="1931120at2"/>
<dbReference type="InterPro" id="IPR000700">
    <property type="entry name" value="PAS-assoc_C"/>
</dbReference>
<dbReference type="InterPro" id="IPR001610">
    <property type="entry name" value="PAC"/>
</dbReference>
<dbReference type="InterPro" id="IPR004358">
    <property type="entry name" value="Sig_transdc_His_kin-like_C"/>
</dbReference>
<dbReference type="InterPro" id="IPR003594">
    <property type="entry name" value="HATPase_dom"/>
</dbReference>
<comment type="catalytic activity">
    <reaction evidence="1">
        <text>ATP + protein L-histidine = ADP + protein N-phospho-L-histidine.</text>
        <dbReference type="EC" id="2.7.13.3"/>
    </reaction>
</comment>
<dbReference type="SUPFAM" id="SSF47384">
    <property type="entry name" value="Homodimeric domain of signal transducing histidine kinase"/>
    <property type="match status" value="1"/>
</dbReference>
<keyword evidence="10" id="KW-1185">Reference proteome</keyword>
<keyword evidence="5 9" id="KW-0418">Kinase</keyword>
<dbReference type="SUPFAM" id="SSF55874">
    <property type="entry name" value="ATPase domain of HSP90 chaperone/DNA topoisomerase II/histidine kinase"/>
    <property type="match status" value="1"/>
</dbReference>
<dbReference type="STRING" id="56780.SYN_00882"/>
<dbReference type="SMART" id="SM00086">
    <property type="entry name" value="PAC"/>
    <property type="match status" value="3"/>
</dbReference>
<dbReference type="KEGG" id="sat:SYN_00882"/>
<dbReference type="SMART" id="SM00388">
    <property type="entry name" value="HisKA"/>
    <property type="match status" value="1"/>
</dbReference>
<dbReference type="PROSITE" id="PS50112">
    <property type="entry name" value="PAS"/>
    <property type="match status" value="2"/>
</dbReference>
<gene>
    <name evidence="9" type="ORF">SYN_00882</name>
</gene>
<evidence type="ECO:0000256" key="5">
    <source>
        <dbReference type="ARBA" id="ARBA00022777"/>
    </source>
</evidence>
<dbReference type="AlphaFoldDB" id="Q2LRL0"/>
<dbReference type="Pfam" id="PF00989">
    <property type="entry name" value="PAS"/>
    <property type="match status" value="1"/>
</dbReference>
<keyword evidence="3" id="KW-0597">Phosphoprotein</keyword>
<dbReference type="Gene3D" id="3.30.565.10">
    <property type="entry name" value="Histidine kinase-like ATPase, C-terminal domain"/>
    <property type="match status" value="1"/>
</dbReference>
<evidence type="ECO:0000256" key="4">
    <source>
        <dbReference type="ARBA" id="ARBA00022679"/>
    </source>
</evidence>
<dbReference type="InterPro" id="IPR013655">
    <property type="entry name" value="PAS_fold_3"/>
</dbReference>
<sequence>MMKMKIMTKAQRMADLEYMKKKVPALEKNPGEEDFAGSFSGEEKYRRLLENLSDMVFLLRIPEGDYEYISPSVVEVFGYSASDFYRNPFFMKDIIHPDYFDYCNEKWEELLEGIAGRSYEYKIIDPKGKERWIHQSNKGIFDPEDRLIALVGLCRDITGSRHTETTLKESERKYRRVFEVTGDAVFLVEKKTGSILDANAAATGLYGYTLVEMTKRRLIDLSTEPDRTVLMLRAGDTQIQQQDHKKKDGTIFPVEAKVSYFTQKHRKMAVVTVRDISERKRSEKAIRESEARYRSFFEENVAILLMINPDTGRIVDANPAACHFYGYSREILKLKMIDDINILSREQILRDMERARNRECQHFYFLNRLASGEVRDVEAYIGPTEMAGQHLLYFLVHDITDRKRMEEELVKAQKLESVGILAGGIAHDFNNILAAILGNVSLAKLYLSPDDPAYDKMTQAEKSCLQARELTGRLITFSKGGEPLRKKVAVAPFLKDAVSFFLSGSNVRCEFDFPDFLWPLEIDVGQMQQVVRHLIVNAQEAMPDGGTIRISAENVSLKADEVPSLKEGPYVRICIKDQGVGIPREYQTRVFDPYFTTKPMGGTKGAGLGLAICYSTIKKHEGFLSLVSQPGVETTINIYLPASSDDMKSVKP</sequence>
<dbReference type="Gene3D" id="3.30.450.20">
    <property type="entry name" value="PAS domain"/>
    <property type="match status" value="3"/>
</dbReference>
<dbReference type="Proteomes" id="UP000001933">
    <property type="component" value="Chromosome"/>
</dbReference>
<feature type="domain" description="PAC" evidence="8">
    <location>
        <begin position="233"/>
        <end position="288"/>
    </location>
</feature>
<feature type="domain" description="PAS" evidence="7">
    <location>
        <begin position="170"/>
        <end position="242"/>
    </location>
</feature>
<dbReference type="InterPro" id="IPR052162">
    <property type="entry name" value="Sensor_kinase/Photoreceptor"/>
</dbReference>
<dbReference type="InterPro" id="IPR005467">
    <property type="entry name" value="His_kinase_dom"/>
</dbReference>
<name>Q2LRL0_SYNAS</name>
<dbReference type="InterPro" id="IPR036890">
    <property type="entry name" value="HATPase_C_sf"/>
</dbReference>
<dbReference type="PRINTS" id="PR00344">
    <property type="entry name" value="BCTRLSENSOR"/>
</dbReference>
<dbReference type="RefSeq" id="WP_011416752.1">
    <property type="nucleotide sequence ID" value="NC_007759.1"/>
</dbReference>
<dbReference type="PANTHER" id="PTHR43304:SF1">
    <property type="entry name" value="PAC DOMAIN-CONTAINING PROTEIN"/>
    <property type="match status" value="1"/>
</dbReference>
<dbReference type="HOGENOM" id="CLU_000445_114_71_7"/>
<evidence type="ECO:0000259" key="8">
    <source>
        <dbReference type="PROSITE" id="PS50113"/>
    </source>
</evidence>
<dbReference type="InterPro" id="IPR035965">
    <property type="entry name" value="PAS-like_dom_sf"/>
</dbReference>
<feature type="domain" description="PAC" evidence="8">
    <location>
        <begin position="117"/>
        <end position="169"/>
    </location>
</feature>
<evidence type="ECO:0000313" key="9">
    <source>
        <dbReference type="EMBL" id="ABC76719.1"/>
    </source>
</evidence>
<evidence type="ECO:0000313" key="10">
    <source>
        <dbReference type="Proteomes" id="UP000001933"/>
    </source>
</evidence>
<dbReference type="InterPro" id="IPR036097">
    <property type="entry name" value="HisK_dim/P_sf"/>
</dbReference>
<evidence type="ECO:0000259" key="6">
    <source>
        <dbReference type="PROSITE" id="PS50109"/>
    </source>
</evidence>
<dbReference type="PANTHER" id="PTHR43304">
    <property type="entry name" value="PHYTOCHROME-LIKE PROTEIN CPH1"/>
    <property type="match status" value="1"/>
</dbReference>
<protein>
    <recommendedName>
        <fullName evidence="2">histidine kinase</fullName>
        <ecNumber evidence="2">2.7.13.3</ecNumber>
    </recommendedName>
</protein>
<evidence type="ECO:0000256" key="1">
    <source>
        <dbReference type="ARBA" id="ARBA00000085"/>
    </source>
</evidence>
<accession>Q2LRL0</accession>
<dbReference type="EMBL" id="CP000252">
    <property type="protein sequence ID" value="ABC76719.1"/>
    <property type="molecule type" value="Genomic_DNA"/>
</dbReference>
<dbReference type="CDD" id="cd00082">
    <property type="entry name" value="HisKA"/>
    <property type="match status" value="1"/>
</dbReference>
<dbReference type="EC" id="2.7.13.3" evidence="2"/>
<feature type="domain" description="PAS" evidence="7">
    <location>
        <begin position="41"/>
        <end position="114"/>
    </location>
</feature>
<dbReference type="GO" id="GO:0000155">
    <property type="term" value="F:phosphorelay sensor kinase activity"/>
    <property type="evidence" value="ECO:0007669"/>
    <property type="project" value="InterPro"/>
</dbReference>
<dbReference type="Gene3D" id="1.10.287.130">
    <property type="match status" value="1"/>
</dbReference>